<sequence>MRDSTRLLGRNRSTLPLRHLRRSTLGRKGGLKVKLGIRNGRGRDSNWQRVVFEPVQC</sequence>
<accession>A0A922AJM6</accession>
<organism evidence="1 2">
    <name type="scientific">Carya illinoinensis</name>
    <name type="common">Pecan</name>
    <dbReference type="NCBI Taxonomy" id="32201"/>
    <lineage>
        <taxon>Eukaryota</taxon>
        <taxon>Viridiplantae</taxon>
        <taxon>Streptophyta</taxon>
        <taxon>Embryophyta</taxon>
        <taxon>Tracheophyta</taxon>
        <taxon>Spermatophyta</taxon>
        <taxon>Magnoliopsida</taxon>
        <taxon>eudicotyledons</taxon>
        <taxon>Gunneridae</taxon>
        <taxon>Pentapetalae</taxon>
        <taxon>rosids</taxon>
        <taxon>fabids</taxon>
        <taxon>Fagales</taxon>
        <taxon>Juglandaceae</taxon>
        <taxon>Carya</taxon>
    </lineage>
</organism>
<dbReference type="AlphaFoldDB" id="A0A922AJM6"/>
<name>A0A922AJM6_CARIL</name>
<reference evidence="1" key="1">
    <citation type="submission" date="2021-01" db="EMBL/GenBank/DDBJ databases">
        <authorList>
            <person name="Lovell J.T."/>
            <person name="Bentley N."/>
            <person name="Bhattarai G."/>
            <person name="Jenkins J.W."/>
            <person name="Sreedasyam A."/>
            <person name="Alarcon Y."/>
            <person name="Bock C."/>
            <person name="Boston L."/>
            <person name="Carlson J."/>
            <person name="Cervantes K."/>
            <person name="Clermont K."/>
            <person name="Krom N."/>
            <person name="Kubenka K."/>
            <person name="Mamidi S."/>
            <person name="Mattison C."/>
            <person name="Monteros M."/>
            <person name="Pisani C."/>
            <person name="Plott C."/>
            <person name="Rajasekar S."/>
            <person name="Rhein H.S."/>
            <person name="Rohla C."/>
            <person name="Song M."/>
            <person name="Hilaire R.S."/>
            <person name="Shu S."/>
            <person name="Wells L."/>
            <person name="Wang X."/>
            <person name="Webber J."/>
            <person name="Heerema R.J."/>
            <person name="Klein P."/>
            <person name="Conner P."/>
            <person name="Grauke L."/>
            <person name="Grimwood J."/>
            <person name="Schmutz J."/>
            <person name="Randall J.J."/>
        </authorList>
    </citation>
    <scope>NUCLEOTIDE SEQUENCE</scope>
    <source>
        <tissue evidence="1">Leaf</tissue>
    </source>
</reference>
<gene>
    <name evidence="1" type="ORF">I3842_14G113300</name>
</gene>
<dbReference type="Proteomes" id="UP000811246">
    <property type="component" value="Chromosome 14"/>
</dbReference>
<comment type="caution">
    <text evidence="1">The sequence shown here is derived from an EMBL/GenBank/DDBJ whole genome shotgun (WGS) entry which is preliminary data.</text>
</comment>
<evidence type="ECO:0000313" key="1">
    <source>
        <dbReference type="EMBL" id="KAG6679083.1"/>
    </source>
</evidence>
<protein>
    <submittedName>
        <fullName evidence="1">Uncharacterized protein</fullName>
    </submittedName>
</protein>
<proteinExistence type="predicted"/>
<dbReference type="EMBL" id="CM031838">
    <property type="protein sequence ID" value="KAG6679083.1"/>
    <property type="molecule type" value="Genomic_DNA"/>
</dbReference>
<evidence type="ECO:0000313" key="2">
    <source>
        <dbReference type="Proteomes" id="UP000811246"/>
    </source>
</evidence>